<dbReference type="Proteomes" id="UP001144347">
    <property type="component" value="Unassembled WGS sequence"/>
</dbReference>
<evidence type="ECO:0000313" key="1">
    <source>
        <dbReference type="EMBL" id="MCZ4242756.1"/>
    </source>
</evidence>
<accession>A0ABT4L4J2</accession>
<proteinExistence type="predicted"/>
<name>A0ABT4L4J2_9SPHI</name>
<protein>
    <submittedName>
        <fullName evidence="1">Uncharacterized protein</fullName>
    </submittedName>
</protein>
<dbReference type="EMBL" id="JAPWGM010000001">
    <property type="protein sequence ID" value="MCZ4242756.1"/>
    <property type="molecule type" value="Genomic_DNA"/>
</dbReference>
<dbReference type="RefSeq" id="WP_269425845.1">
    <property type="nucleotide sequence ID" value="NZ_JAPWGM010000001.1"/>
</dbReference>
<reference evidence="1" key="1">
    <citation type="submission" date="2022-12" db="EMBL/GenBank/DDBJ databases">
        <title>Genome sequence of HCMS5-2.</title>
        <authorList>
            <person name="Woo H."/>
        </authorList>
    </citation>
    <scope>NUCLEOTIDE SEQUENCE</scope>
    <source>
        <strain evidence="1">HCMS5-2</strain>
    </source>
</reference>
<organism evidence="1 2">
    <name type="scientific">Pedobacter punctiformis</name>
    <dbReference type="NCBI Taxonomy" id="3004097"/>
    <lineage>
        <taxon>Bacteria</taxon>
        <taxon>Pseudomonadati</taxon>
        <taxon>Bacteroidota</taxon>
        <taxon>Sphingobacteriia</taxon>
        <taxon>Sphingobacteriales</taxon>
        <taxon>Sphingobacteriaceae</taxon>
        <taxon>Pedobacter</taxon>
    </lineage>
</organism>
<keyword evidence="2" id="KW-1185">Reference proteome</keyword>
<evidence type="ECO:0000313" key="2">
    <source>
        <dbReference type="Proteomes" id="UP001144347"/>
    </source>
</evidence>
<gene>
    <name evidence="1" type="ORF">O0955_01955</name>
</gene>
<sequence>MADLKQILSNENIYSGQVNINGINCTVGYIKKFKWSWFATQLNTFIIIGETDQPVNRAVIENFSATCLNYALANNKGWPRGLQSGVGSIAVLMGNKIEGDAIYFAENASKKHWSAFEIPVLLDLEKRLVYKYKSTPIWGTIYFSYFTQTINWLVSKL</sequence>
<comment type="caution">
    <text evidence="1">The sequence shown here is derived from an EMBL/GenBank/DDBJ whole genome shotgun (WGS) entry which is preliminary data.</text>
</comment>